<reference evidence="3" key="1">
    <citation type="submission" date="2025-08" db="UniProtKB">
        <authorList>
            <consortium name="RefSeq"/>
        </authorList>
    </citation>
    <scope>IDENTIFICATION</scope>
</reference>
<evidence type="ECO:0000313" key="3">
    <source>
        <dbReference type="RefSeq" id="XP_030625477.1"/>
    </source>
</evidence>
<dbReference type="SUPFAM" id="SSF52821">
    <property type="entry name" value="Rhodanese/Cell cycle control phosphatase"/>
    <property type="match status" value="1"/>
</dbReference>
<sequence length="160" mass="18127">MISYQFLRRICLSLSLSSVNHCRLLNPTCRSLTTSSAKYNDSSSKDDAVVSYEQLKAMLSTHSVQLFDVRKPDEYQAGRIPDAVNIPLGHLEESLKLSPQQFELLFEVKAPRKDDDNIVFHCLGGIRSSKALQIARDLGFSRARHFPGGYSEWAKHEKKQ</sequence>
<accession>A0A6J2V139</accession>
<dbReference type="Pfam" id="PF00581">
    <property type="entry name" value="Rhodanese"/>
    <property type="match status" value="1"/>
</dbReference>
<protein>
    <submittedName>
        <fullName evidence="3">Thiosulfate:glutathione sulfurtransferase</fullName>
    </submittedName>
</protein>
<dbReference type="PROSITE" id="PS50206">
    <property type="entry name" value="RHODANESE_3"/>
    <property type="match status" value="1"/>
</dbReference>
<dbReference type="OrthoDB" id="566238at2759"/>
<dbReference type="GeneID" id="115808292"/>
<dbReference type="InterPro" id="IPR036873">
    <property type="entry name" value="Rhodanese-like_dom_sf"/>
</dbReference>
<keyword evidence="2" id="KW-1185">Reference proteome</keyword>
<name>A0A6J2V139_CHACN</name>
<dbReference type="SMART" id="SM00450">
    <property type="entry name" value="RHOD"/>
    <property type="match status" value="1"/>
</dbReference>
<dbReference type="AlphaFoldDB" id="A0A6J2V139"/>
<dbReference type="InterPro" id="IPR001763">
    <property type="entry name" value="Rhodanese-like_dom"/>
</dbReference>
<dbReference type="PANTHER" id="PTHR44086">
    <property type="entry name" value="THIOSULFATE SULFURTRANSFERASE RDL2, MITOCHONDRIAL-RELATED"/>
    <property type="match status" value="1"/>
</dbReference>
<feature type="domain" description="Rhodanese" evidence="1">
    <location>
        <begin position="60"/>
        <end position="158"/>
    </location>
</feature>
<dbReference type="RefSeq" id="XP_030625477.1">
    <property type="nucleotide sequence ID" value="XM_030769617.1"/>
</dbReference>
<gene>
    <name evidence="3" type="primary">LOC115808292</name>
</gene>
<organism evidence="2 3">
    <name type="scientific">Chanos chanos</name>
    <name type="common">Milkfish</name>
    <name type="synonym">Mugil chanos</name>
    <dbReference type="NCBI Taxonomy" id="29144"/>
    <lineage>
        <taxon>Eukaryota</taxon>
        <taxon>Metazoa</taxon>
        <taxon>Chordata</taxon>
        <taxon>Craniata</taxon>
        <taxon>Vertebrata</taxon>
        <taxon>Euteleostomi</taxon>
        <taxon>Actinopterygii</taxon>
        <taxon>Neopterygii</taxon>
        <taxon>Teleostei</taxon>
        <taxon>Ostariophysi</taxon>
        <taxon>Gonorynchiformes</taxon>
        <taxon>Chanidae</taxon>
        <taxon>Chanos</taxon>
    </lineage>
</organism>
<proteinExistence type="predicted"/>
<evidence type="ECO:0000313" key="2">
    <source>
        <dbReference type="Proteomes" id="UP000504632"/>
    </source>
</evidence>
<evidence type="ECO:0000259" key="1">
    <source>
        <dbReference type="PROSITE" id="PS50206"/>
    </source>
</evidence>
<dbReference type="Proteomes" id="UP000504632">
    <property type="component" value="Chromosome 3"/>
</dbReference>
<dbReference type="PANTHER" id="PTHR44086:SF4">
    <property type="entry name" value="THIOSULFATE SULFURTRANSFERASE_RHODANESE-LIKE DOMAIN-CONTAINING PROTEIN 1-RELATED"/>
    <property type="match status" value="1"/>
</dbReference>
<dbReference type="Gene3D" id="3.40.250.10">
    <property type="entry name" value="Rhodanese-like domain"/>
    <property type="match status" value="1"/>
</dbReference>
<dbReference type="InParanoid" id="A0A6J2V139"/>